<dbReference type="SMART" id="SM00256">
    <property type="entry name" value="FBOX"/>
    <property type="match status" value="1"/>
</dbReference>
<reference evidence="2" key="1">
    <citation type="submission" date="2020-12" db="EMBL/GenBank/DDBJ databases">
        <title>Metabolic potential, ecology and presence of endohyphal bacteria is reflected in genomic diversity of Mucoromycotina.</title>
        <authorList>
            <person name="Muszewska A."/>
            <person name="Okrasinska A."/>
            <person name="Steczkiewicz K."/>
            <person name="Drgas O."/>
            <person name="Orlowska M."/>
            <person name="Perlinska-Lenart U."/>
            <person name="Aleksandrzak-Piekarczyk T."/>
            <person name="Szatraj K."/>
            <person name="Zielenkiewicz U."/>
            <person name="Pilsyk S."/>
            <person name="Malc E."/>
            <person name="Mieczkowski P."/>
            <person name="Kruszewska J.S."/>
            <person name="Biernat P."/>
            <person name="Pawlowska J."/>
        </authorList>
    </citation>
    <scope>NUCLEOTIDE SEQUENCE</scope>
    <source>
        <strain evidence="2">WA0000017839</strain>
    </source>
</reference>
<dbReference type="InterPro" id="IPR036047">
    <property type="entry name" value="F-box-like_dom_sf"/>
</dbReference>
<dbReference type="Gene3D" id="1.20.1280.50">
    <property type="match status" value="1"/>
</dbReference>
<dbReference type="AlphaFoldDB" id="A0A8H7R0K4"/>
<dbReference type="PROSITE" id="PS50181">
    <property type="entry name" value="FBOX"/>
    <property type="match status" value="1"/>
</dbReference>
<dbReference type="SUPFAM" id="SSF81383">
    <property type="entry name" value="F-box domain"/>
    <property type="match status" value="1"/>
</dbReference>
<sequence length="674" mass="78506">MWKLPLEILPLIFSHLGNNDILQCALVCSIWKEAAMPFYYENVTLDGEHVDLVKKLLGLDPVERDRHFQYGKFTKKLTIEREKDEMDYIMYMTNSYPSGYQEPDVYFDKEEWILLLEYVPNIEVLDLDDSDNYVSYIQYINEAESNKFLLKIQSILTKRQKHVSQGEKYTFNDIYLAICYKYRATITCLDLELDNLFFNFGSMNGEVITLLTHFNSLTHLTFRNTCSTELTTLDLQDACPHLVSLTYHSDYQVPDSTIKNVLDKTKHWESDYKNLKEFEMDVPSFQKNYADYIAKNVTRHLERLSLKISKLDLYDWMDRIGYYNALSLFNSLGSVEDTRICWNPDQDYKRQSLNGKSDMTIFYSMLNALKGDNRVYCACQFSDFYGGSKSIQYNTSKNNLYFEYGLNHLDFYHTSDTDLSSRIAEVVLPDYSMSTIGPEIINRMVVNIHDAHPDLLLKFLQYALTNCPNLEYFLYKSMQHPRCDICICTDKHNLGVRREGENKLSDTTQENIKVVKTRNMLPSKEMLQLLNNYVPAMNTLVCGYNSPYDTPLADVTLLDLTGISNLSLMILDIRLLFVDSPGVCVVEMEFSSKDRSYYLLEMDDDGLALKSVTIKDIEEQKDKGDVTIRSTLIKCDIHVNFEFYFKYTRVADIINGNLIQKNEVFCDSYGFFMF</sequence>
<dbReference type="CDD" id="cd09917">
    <property type="entry name" value="F-box_SF"/>
    <property type="match status" value="1"/>
</dbReference>
<dbReference type="Pfam" id="PF12937">
    <property type="entry name" value="F-box-like"/>
    <property type="match status" value="1"/>
</dbReference>
<comment type="caution">
    <text evidence="2">The sequence shown here is derived from an EMBL/GenBank/DDBJ whole genome shotgun (WGS) entry which is preliminary data.</text>
</comment>
<evidence type="ECO:0000313" key="3">
    <source>
        <dbReference type="Proteomes" id="UP000603453"/>
    </source>
</evidence>
<keyword evidence="3" id="KW-1185">Reference proteome</keyword>
<dbReference type="OrthoDB" id="2225190at2759"/>
<gene>
    <name evidence="2" type="ORF">INT47_008123</name>
</gene>
<evidence type="ECO:0000313" key="2">
    <source>
        <dbReference type="EMBL" id="KAG2202151.1"/>
    </source>
</evidence>
<dbReference type="InterPro" id="IPR001810">
    <property type="entry name" value="F-box_dom"/>
</dbReference>
<accession>A0A8H7R0K4</accession>
<dbReference type="InterPro" id="IPR032675">
    <property type="entry name" value="LRR_dom_sf"/>
</dbReference>
<dbReference type="EMBL" id="JAEPRD010000064">
    <property type="protein sequence ID" value="KAG2202151.1"/>
    <property type="molecule type" value="Genomic_DNA"/>
</dbReference>
<organism evidence="2 3">
    <name type="scientific">Mucor saturninus</name>
    <dbReference type="NCBI Taxonomy" id="64648"/>
    <lineage>
        <taxon>Eukaryota</taxon>
        <taxon>Fungi</taxon>
        <taxon>Fungi incertae sedis</taxon>
        <taxon>Mucoromycota</taxon>
        <taxon>Mucoromycotina</taxon>
        <taxon>Mucoromycetes</taxon>
        <taxon>Mucorales</taxon>
        <taxon>Mucorineae</taxon>
        <taxon>Mucoraceae</taxon>
        <taxon>Mucor</taxon>
    </lineage>
</organism>
<name>A0A8H7R0K4_9FUNG</name>
<proteinExistence type="predicted"/>
<evidence type="ECO:0000259" key="1">
    <source>
        <dbReference type="PROSITE" id="PS50181"/>
    </source>
</evidence>
<dbReference type="Gene3D" id="3.80.10.10">
    <property type="entry name" value="Ribonuclease Inhibitor"/>
    <property type="match status" value="1"/>
</dbReference>
<protein>
    <recommendedName>
        <fullName evidence="1">F-box domain-containing protein</fullName>
    </recommendedName>
</protein>
<dbReference type="Proteomes" id="UP000603453">
    <property type="component" value="Unassembled WGS sequence"/>
</dbReference>
<feature type="domain" description="F-box" evidence="1">
    <location>
        <begin position="1"/>
        <end position="43"/>
    </location>
</feature>